<accession>A0A2S2R2U3</accession>
<gene>
    <name evidence="2" type="ORF">g.108965</name>
</gene>
<proteinExistence type="predicted"/>
<sequence length="169" mass="19147">MPDPRSSDINKNSSRTNDPSQNNSNRPPKPSDKNVNKKLTINTNTNIDVRNYSDDSEEQLWTTNKSKRQNSPGLSPKTKEQKILKTNSSKFSTPNRFEDLKDAVTSDTMDMTEQTKSLLQLRHLSSSPHQLISTIFANPYYRLRAKTVSNANRLPNTLNSLRPKSNTIA</sequence>
<organism evidence="2">
    <name type="scientific">Sipha flava</name>
    <name type="common">yellow sugarcane aphid</name>
    <dbReference type="NCBI Taxonomy" id="143950"/>
    <lineage>
        <taxon>Eukaryota</taxon>
        <taxon>Metazoa</taxon>
        <taxon>Ecdysozoa</taxon>
        <taxon>Arthropoda</taxon>
        <taxon>Hexapoda</taxon>
        <taxon>Insecta</taxon>
        <taxon>Pterygota</taxon>
        <taxon>Neoptera</taxon>
        <taxon>Paraneoptera</taxon>
        <taxon>Hemiptera</taxon>
        <taxon>Sternorrhyncha</taxon>
        <taxon>Aphidomorpha</taxon>
        <taxon>Aphidoidea</taxon>
        <taxon>Aphididae</taxon>
        <taxon>Sipha</taxon>
    </lineage>
</organism>
<feature type="compositionally biased region" description="Polar residues" evidence="1">
    <location>
        <begin position="59"/>
        <end position="73"/>
    </location>
</feature>
<feature type="compositionally biased region" description="Polar residues" evidence="1">
    <location>
        <begin position="84"/>
        <end position="95"/>
    </location>
</feature>
<dbReference type="EMBL" id="GGMS01015113">
    <property type="protein sequence ID" value="MBY84316.1"/>
    <property type="molecule type" value="Transcribed_RNA"/>
</dbReference>
<evidence type="ECO:0000313" key="2">
    <source>
        <dbReference type="EMBL" id="MBY84316.1"/>
    </source>
</evidence>
<protein>
    <submittedName>
        <fullName evidence="2">Uncharacterized protein</fullName>
    </submittedName>
</protein>
<reference evidence="2" key="1">
    <citation type="submission" date="2018-04" db="EMBL/GenBank/DDBJ databases">
        <title>Transcriptome assembly of Sipha flava.</title>
        <authorList>
            <person name="Scully E.D."/>
            <person name="Geib S.M."/>
            <person name="Palmer N.A."/>
            <person name="Koch K."/>
            <person name="Bradshaw J."/>
            <person name="Heng-Moss T."/>
            <person name="Sarath G."/>
        </authorList>
    </citation>
    <scope>NUCLEOTIDE SEQUENCE</scope>
</reference>
<feature type="region of interest" description="Disordered" evidence="1">
    <location>
        <begin position="1"/>
        <end position="95"/>
    </location>
</feature>
<name>A0A2S2R2U3_9HEMI</name>
<feature type="compositionally biased region" description="Polar residues" evidence="1">
    <location>
        <begin position="9"/>
        <end position="26"/>
    </location>
</feature>
<evidence type="ECO:0000256" key="1">
    <source>
        <dbReference type="SAM" id="MobiDB-lite"/>
    </source>
</evidence>
<dbReference type="AlphaFoldDB" id="A0A2S2R2U3"/>
<feature type="compositionally biased region" description="Low complexity" evidence="1">
    <location>
        <begin position="37"/>
        <end position="46"/>
    </location>
</feature>